<dbReference type="EMBL" id="FN647986">
    <property type="protein sequence ID" value="CBJ29203.1"/>
    <property type="molecule type" value="Genomic_DNA"/>
</dbReference>
<evidence type="ECO:0000313" key="1">
    <source>
        <dbReference type="EMBL" id="CBJ29203.1"/>
    </source>
</evidence>
<reference evidence="1 2" key="1">
    <citation type="journal article" date="2010" name="Nature">
        <title>The Ectocarpus genome and the independent evolution of multicellularity in brown algae.</title>
        <authorList>
            <person name="Cock J.M."/>
            <person name="Sterck L."/>
            <person name="Rouze P."/>
            <person name="Scornet D."/>
            <person name="Allen A.E."/>
            <person name="Amoutzias G."/>
            <person name="Anthouard V."/>
            <person name="Artiguenave F."/>
            <person name="Aury J.M."/>
            <person name="Badger J.H."/>
            <person name="Beszteri B."/>
            <person name="Billiau K."/>
            <person name="Bonnet E."/>
            <person name="Bothwell J.H."/>
            <person name="Bowler C."/>
            <person name="Boyen C."/>
            <person name="Brownlee C."/>
            <person name="Carrano C.J."/>
            <person name="Charrier B."/>
            <person name="Cho G.Y."/>
            <person name="Coelho S.M."/>
            <person name="Collen J."/>
            <person name="Corre E."/>
            <person name="Da Silva C."/>
            <person name="Delage L."/>
            <person name="Delaroque N."/>
            <person name="Dittami S.M."/>
            <person name="Doulbeau S."/>
            <person name="Elias M."/>
            <person name="Farnham G."/>
            <person name="Gachon C.M."/>
            <person name="Gschloessl B."/>
            <person name="Heesch S."/>
            <person name="Jabbari K."/>
            <person name="Jubin C."/>
            <person name="Kawai H."/>
            <person name="Kimura K."/>
            <person name="Kloareg B."/>
            <person name="Kupper F.C."/>
            <person name="Lang D."/>
            <person name="Le Bail A."/>
            <person name="Leblanc C."/>
            <person name="Lerouge P."/>
            <person name="Lohr M."/>
            <person name="Lopez P.J."/>
            <person name="Martens C."/>
            <person name="Maumus F."/>
            <person name="Michel G."/>
            <person name="Miranda-Saavedra D."/>
            <person name="Morales J."/>
            <person name="Moreau H."/>
            <person name="Motomura T."/>
            <person name="Nagasato C."/>
            <person name="Napoli C.A."/>
            <person name="Nelson D.R."/>
            <person name="Nyvall-Collen P."/>
            <person name="Peters A.F."/>
            <person name="Pommier C."/>
            <person name="Potin P."/>
            <person name="Poulain J."/>
            <person name="Quesneville H."/>
            <person name="Read B."/>
            <person name="Rensing S.A."/>
            <person name="Ritter A."/>
            <person name="Rousvoal S."/>
            <person name="Samanta M."/>
            <person name="Samson G."/>
            <person name="Schroeder D.C."/>
            <person name="Segurens B."/>
            <person name="Strittmatter M."/>
            <person name="Tonon T."/>
            <person name="Tregear J.W."/>
            <person name="Valentin K."/>
            <person name="von Dassow P."/>
            <person name="Yamagishi T."/>
            <person name="Van de Peer Y."/>
            <person name="Wincker P."/>
        </authorList>
    </citation>
    <scope>NUCLEOTIDE SEQUENCE [LARGE SCALE GENOMIC DNA]</scope>
    <source>
        <strain evidence="2">Ec32 / CCAP1310/4</strain>
    </source>
</reference>
<keyword evidence="2" id="KW-1185">Reference proteome</keyword>
<proteinExistence type="predicted"/>
<evidence type="ECO:0000313" key="2">
    <source>
        <dbReference type="Proteomes" id="UP000002630"/>
    </source>
</evidence>
<dbReference type="EMBL" id="FN649729">
    <property type="protein sequence ID" value="CBJ29203.1"/>
    <property type="molecule type" value="Genomic_DNA"/>
</dbReference>
<sequence>MDENVRSGRVRWRRMQKEERLEDGRRLLLLSHYRPLLGHRVCPVQNGRRRWSHADAFADAVTDAFANAFTNAIADAFANAIADTFAYAFAYAFTNTISNAFADTSADTFTDSITDAFTNAFANTFAYTVAHAPYPRRTTRSLLRKRIKTLSRGSGQPNSRRGAGMMNTVVSREDEPAWEFASQISPPTDDFITKRCVIIGTLNVHGTSTN</sequence>
<accession>D7FJV5</accession>
<dbReference type="InParanoid" id="D7FJV5"/>
<name>D7FJV5_ECTSI</name>
<organism evidence="1 2">
    <name type="scientific">Ectocarpus siliculosus</name>
    <name type="common">Brown alga</name>
    <name type="synonym">Conferva siliculosa</name>
    <dbReference type="NCBI Taxonomy" id="2880"/>
    <lineage>
        <taxon>Eukaryota</taxon>
        <taxon>Sar</taxon>
        <taxon>Stramenopiles</taxon>
        <taxon>Ochrophyta</taxon>
        <taxon>PX clade</taxon>
        <taxon>Phaeophyceae</taxon>
        <taxon>Ectocarpales</taxon>
        <taxon>Ectocarpaceae</taxon>
        <taxon>Ectocarpus</taxon>
    </lineage>
</organism>
<gene>
    <name evidence="1" type="ORF">Esi_0138_0025</name>
</gene>
<dbReference type="AlphaFoldDB" id="D7FJV5"/>
<protein>
    <submittedName>
        <fullName evidence="1">Uncharacterized protein</fullName>
    </submittedName>
</protein>
<dbReference type="Proteomes" id="UP000002630">
    <property type="component" value="Linkage Group LG04"/>
</dbReference>